<protein>
    <recommendedName>
        <fullName evidence="3">Integrase catalytic domain-containing protein</fullName>
    </recommendedName>
</protein>
<evidence type="ECO:0000313" key="2">
    <source>
        <dbReference type="Proteomes" id="UP001054945"/>
    </source>
</evidence>
<gene>
    <name evidence="1" type="ORF">CEXT_632281</name>
</gene>
<name>A0AAV4UY55_CAEEX</name>
<dbReference type="GO" id="GO:0003676">
    <property type="term" value="F:nucleic acid binding"/>
    <property type="evidence" value="ECO:0007669"/>
    <property type="project" value="InterPro"/>
</dbReference>
<dbReference type="AlphaFoldDB" id="A0AAV4UY55"/>
<evidence type="ECO:0008006" key="3">
    <source>
        <dbReference type="Google" id="ProtNLM"/>
    </source>
</evidence>
<proteinExistence type="predicted"/>
<dbReference type="Proteomes" id="UP001054945">
    <property type="component" value="Unassembled WGS sequence"/>
</dbReference>
<evidence type="ECO:0000313" key="1">
    <source>
        <dbReference type="EMBL" id="GIY62656.1"/>
    </source>
</evidence>
<reference evidence="1 2" key="1">
    <citation type="submission" date="2021-06" db="EMBL/GenBank/DDBJ databases">
        <title>Caerostris extrusa draft genome.</title>
        <authorList>
            <person name="Kono N."/>
            <person name="Arakawa K."/>
        </authorList>
    </citation>
    <scope>NUCLEOTIDE SEQUENCE [LARGE SCALE GENOMIC DNA]</scope>
</reference>
<dbReference type="InterPro" id="IPR036397">
    <property type="entry name" value="RNaseH_sf"/>
</dbReference>
<comment type="caution">
    <text evidence="1">The sequence shown here is derived from an EMBL/GenBank/DDBJ whole genome shotgun (WGS) entry which is preliminary data.</text>
</comment>
<keyword evidence="2" id="KW-1185">Reference proteome</keyword>
<organism evidence="1 2">
    <name type="scientific">Caerostris extrusa</name>
    <name type="common">Bark spider</name>
    <name type="synonym">Caerostris bankana</name>
    <dbReference type="NCBI Taxonomy" id="172846"/>
    <lineage>
        <taxon>Eukaryota</taxon>
        <taxon>Metazoa</taxon>
        <taxon>Ecdysozoa</taxon>
        <taxon>Arthropoda</taxon>
        <taxon>Chelicerata</taxon>
        <taxon>Arachnida</taxon>
        <taxon>Araneae</taxon>
        <taxon>Araneomorphae</taxon>
        <taxon>Entelegynae</taxon>
        <taxon>Araneoidea</taxon>
        <taxon>Araneidae</taxon>
        <taxon>Caerostris</taxon>
    </lineage>
</organism>
<dbReference type="PANTHER" id="PTHR38681:SF1">
    <property type="entry name" value="RETROVIRUS-RELATED POL POLYPROTEIN FROM TRANSPOSON 412-LIKE PROTEIN"/>
    <property type="match status" value="1"/>
</dbReference>
<dbReference type="PANTHER" id="PTHR38681">
    <property type="entry name" value="RETROVIRUS-RELATED POL POLYPROTEIN FROM TRANSPOSON 412-LIKE PROTEIN-RELATED"/>
    <property type="match status" value="1"/>
</dbReference>
<dbReference type="InterPro" id="IPR012337">
    <property type="entry name" value="RNaseH-like_sf"/>
</dbReference>
<dbReference type="Gene3D" id="3.30.420.10">
    <property type="entry name" value="Ribonuclease H-like superfamily/Ribonuclease H"/>
    <property type="match status" value="1"/>
</dbReference>
<dbReference type="SUPFAM" id="SSF53098">
    <property type="entry name" value="Ribonuclease H-like"/>
    <property type="match status" value="1"/>
</dbReference>
<accession>A0AAV4UY55</accession>
<sequence>MRAIYGTYRISSWMFCEFSAITAYHPQSNGLSEQKLRIIKASLKSHVQQNKSWVEAFPFVLLELRDTLKEDIRYSSAGLLYGSPLCLLGEFVTKISNVLHSDSVQRLQNI</sequence>
<dbReference type="EMBL" id="BPLR01013645">
    <property type="protein sequence ID" value="GIY62656.1"/>
    <property type="molecule type" value="Genomic_DNA"/>
</dbReference>